<comment type="caution">
    <text evidence="2">The sequence shown here is derived from an EMBL/GenBank/DDBJ whole genome shotgun (WGS) entry which is preliminary data.</text>
</comment>
<sequence>MVVIPIVFMWLCYLGLSLWLARIFNRWARGEKHRFRYPGVIVMLVMWLPVLWDAPLQEMKYRKLCREEAGLTVFKTAEQWDRENGGLLKSLTPTKGVETIEIDKINYRMPINERIHYDIFSINRGYRLIERRIDVIDAETGEVMLRHVDFDAGPLHHIPSFGRIWMNKPSCMSNKEIPNHERLLKMESEFSRLTAKFEGKK</sequence>
<name>A0A2A2AI54_9BURK</name>
<dbReference type="Proteomes" id="UP000218054">
    <property type="component" value="Unassembled WGS sequence"/>
</dbReference>
<keyword evidence="3" id="KW-1185">Reference proteome</keyword>
<protein>
    <submittedName>
        <fullName evidence="2">Uncharacterized protein</fullName>
    </submittedName>
</protein>
<accession>A0A2A2AI54</accession>
<keyword evidence="1" id="KW-0472">Membrane</keyword>
<evidence type="ECO:0000256" key="1">
    <source>
        <dbReference type="SAM" id="Phobius"/>
    </source>
</evidence>
<keyword evidence="1" id="KW-1133">Transmembrane helix</keyword>
<gene>
    <name evidence="2" type="ORF">CK625_01775</name>
</gene>
<dbReference type="RefSeq" id="WP_095538535.1">
    <property type="nucleotide sequence ID" value="NZ_NSJB01000001.1"/>
</dbReference>
<feature type="transmembrane region" description="Helical" evidence="1">
    <location>
        <begin position="35"/>
        <end position="52"/>
    </location>
</feature>
<organism evidence="2 3">
    <name type="scientific">Vandammella animalimorsus</name>
    <dbReference type="NCBI Taxonomy" id="2029117"/>
    <lineage>
        <taxon>Bacteria</taxon>
        <taxon>Pseudomonadati</taxon>
        <taxon>Pseudomonadota</taxon>
        <taxon>Betaproteobacteria</taxon>
        <taxon>Burkholderiales</taxon>
        <taxon>Comamonadaceae</taxon>
        <taxon>Vandammella</taxon>
    </lineage>
</organism>
<proteinExistence type="predicted"/>
<evidence type="ECO:0000313" key="3">
    <source>
        <dbReference type="Proteomes" id="UP000218054"/>
    </source>
</evidence>
<dbReference type="AlphaFoldDB" id="A0A2A2AI54"/>
<reference evidence="2 3" key="1">
    <citation type="submission" date="2017-08" db="EMBL/GenBank/DDBJ databases">
        <title>WGS of Clinical strains of the CDC Group NO-1 linked to zoonotic infections in humans.</title>
        <authorList>
            <person name="Bernier A.-M."/>
            <person name="Bernard K."/>
        </authorList>
    </citation>
    <scope>NUCLEOTIDE SEQUENCE [LARGE SCALE GENOMIC DNA]</scope>
    <source>
        <strain evidence="2 3">NML00-0135</strain>
    </source>
</reference>
<keyword evidence="1" id="KW-0812">Transmembrane</keyword>
<evidence type="ECO:0000313" key="2">
    <source>
        <dbReference type="EMBL" id="PAT38255.1"/>
    </source>
</evidence>
<feature type="transmembrane region" description="Helical" evidence="1">
    <location>
        <begin position="6"/>
        <end position="23"/>
    </location>
</feature>
<dbReference type="EMBL" id="NSJB01000001">
    <property type="protein sequence ID" value="PAT38255.1"/>
    <property type="molecule type" value="Genomic_DNA"/>
</dbReference>